<protein>
    <submittedName>
        <fullName evidence="1">Uncharacterized protein</fullName>
    </submittedName>
</protein>
<sequence length="57" mass="6389">MNNKKKIAAVYAIYAEIRRRHPGEPVGEHWEGRGAYLGEGVYADPEWCGVPGELEFA</sequence>
<name>A0ABT6F4R8_9BACT</name>
<dbReference type="EMBL" id="JARRAG010000001">
    <property type="protein sequence ID" value="MDG3002577.1"/>
    <property type="molecule type" value="Genomic_DNA"/>
</dbReference>
<keyword evidence="2" id="KW-1185">Reference proteome</keyword>
<reference evidence="1 2" key="1">
    <citation type="submission" date="2023-03" db="EMBL/GenBank/DDBJ databases">
        <title>Paludisphaera mucosa sp. nov. a novel planctomycete from northern fen.</title>
        <authorList>
            <person name="Ivanova A."/>
        </authorList>
    </citation>
    <scope>NUCLEOTIDE SEQUENCE [LARGE SCALE GENOMIC DNA]</scope>
    <source>
        <strain evidence="1 2">Pla2</strain>
    </source>
</reference>
<evidence type="ECO:0000313" key="2">
    <source>
        <dbReference type="Proteomes" id="UP001216907"/>
    </source>
</evidence>
<proteinExistence type="predicted"/>
<dbReference type="RefSeq" id="WP_277858941.1">
    <property type="nucleotide sequence ID" value="NZ_JARRAG010000001.1"/>
</dbReference>
<accession>A0ABT6F4R8</accession>
<gene>
    <name evidence="1" type="ORF">PZE19_02150</name>
</gene>
<comment type="caution">
    <text evidence="1">The sequence shown here is derived from an EMBL/GenBank/DDBJ whole genome shotgun (WGS) entry which is preliminary data.</text>
</comment>
<dbReference type="Proteomes" id="UP001216907">
    <property type="component" value="Unassembled WGS sequence"/>
</dbReference>
<evidence type="ECO:0000313" key="1">
    <source>
        <dbReference type="EMBL" id="MDG3002577.1"/>
    </source>
</evidence>
<organism evidence="1 2">
    <name type="scientific">Paludisphaera mucosa</name>
    <dbReference type="NCBI Taxonomy" id="3030827"/>
    <lineage>
        <taxon>Bacteria</taxon>
        <taxon>Pseudomonadati</taxon>
        <taxon>Planctomycetota</taxon>
        <taxon>Planctomycetia</taxon>
        <taxon>Isosphaerales</taxon>
        <taxon>Isosphaeraceae</taxon>
        <taxon>Paludisphaera</taxon>
    </lineage>
</organism>